<comment type="similarity">
    <text evidence="1">Belongs to the FlgD family.</text>
</comment>
<proteinExistence type="inferred from homology"/>
<dbReference type="InterPro" id="IPR005648">
    <property type="entry name" value="FlgD"/>
</dbReference>
<keyword evidence="5" id="KW-1185">Reference proteome</keyword>
<sequence>MQMNITTVNGVTSYQTGDTKSAGSQGLGQDAFMKILIAQLRNQNPLEPMKDAEFIAQMAQFTSLEQLTSLNRTMTAYTEAMGGKSMADFAEMIGKEISWKNEDTDANESGIVQSIIHEDGKFYAQLAGSDQRIDLSTVTLLQAAPVTDTTK</sequence>
<dbReference type="Proteomes" id="UP000217065">
    <property type="component" value="Unassembled WGS sequence"/>
</dbReference>
<protein>
    <recommendedName>
        <fullName evidence="6">Flagellar hook assembly protein FlgD</fullName>
    </recommendedName>
</protein>
<comment type="caution">
    <text evidence="4">The sequence shown here is derived from an EMBL/GenBank/DDBJ whole genome shotgun (WGS) entry which is preliminary data.</text>
</comment>
<evidence type="ECO:0000313" key="5">
    <source>
        <dbReference type="Proteomes" id="UP000217065"/>
    </source>
</evidence>
<reference evidence="4 5" key="1">
    <citation type="submission" date="2017-07" db="EMBL/GenBank/DDBJ databases">
        <title>Tetzosporium hominis gen.nov. sp.nov.</title>
        <authorList>
            <person name="Tetz G."/>
            <person name="Tetz V."/>
        </authorList>
    </citation>
    <scope>NUCLEOTIDE SEQUENCE [LARGE SCALE GENOMIC DNA]</scope>
    <source>
        <strain evidence="4 5">VT-49</strain>
    </source>
</reference>
<evidence type="ECO:0000256" key="2">
    <source>
        <dbReference type="ARBA" id="ARBA00022795"/>
    </source>
</evidence>
<feature type="region of interest" description="Disordered" evidence="3">
    <location>
        <begin position="1"/>
        <end position="25"/>
    </location>
</feature>
<dbReference type="AlphaFoldDB" id="A0A264W4C2"/>
<evidence type="ECO:0000256" key="1">
    <source>
        <dbReference type="ARBA" id="ARBA00010577"/>
    </source>
</evidence>
<dbReference type="GO" id="GO:0044781">
    <property type="term" value="P:bacterial-type flagellum organization"/>
    <property type="evidence" value="ECO:0007669"/>
    <property type="project" value="UniProtKB-KW"/>
</dbReference>
<name>A0A264W4C2_9BACL</name>
<dbReference type="OrthoDB" id="280334at2"/>
<organism evidence="4 5">
    <name type="scientific">Tetzosporium hominis</name>
    <dbReference type="NCBI Taxonomy" id="2020506"/>
    <lineage>
        <taxon>Bacteria</taxon>
        <taxon>Bacillati</taxon>
        <taxon>Bacillota</taxon>
        <taxon>Bacilli</taxon>
        <taxon>Bacillales</taxon>
        <taxon>Caryophanaceae</taxon>
        <taxon>Tetzosporium</taxon>
    </lineage>
</organism>
<evidence type="ECO:0008006" key="6">
    <source>
        <dbReference type="Google" id="ProtNLM"/>
    </source>
</evidence>
<keyword evidence="2" id="KW-1005">Bacterial flagellum biogenesis</keyword>
<evidence type="ECO:0000313" key="4">
    <source>
        <dbReference type="EMBL" id="OZS78391.1"/>
    </source>
</evidence>
<dbReference type="EMBL" id="NOKQ01000196">
    <property type="protein sequence ID" value="OZS78391.1"/>
    <property type="molecule type" value="Genomic_DNA"/>
</dbReference>
<gene>
    <name evidence="4" type="ORF">CF394_06440</name>
</gene>
<evidence type="ECO:0000256" key="3">
    <source>
        <dbReference type="SAM" id="MobiDB-lite"/>
    </source>
</evidence>
<accession>A0A264W4C2</accession>
<feature type="compositionally biased region" description="Polar residues" evidence="3">
    <location>
        <begin position="1"/>
        <end position="24"/>
    </location>
</feature>
<dbReference type="Pfam" id="PF03963">
    <property type="entry name" value="FlgD"/>
    <property type="match status" value="1"/>
</dbReference>